<dbReference type="InterPro" id="IPR028098">
    <property type="entry name" value="Glyco_trans_4-like_N"/>
</dbReference>
<comment type="caution">
    <text evidence="4">The sequence shown here is derived from an EMBL/GenBank/DDBJ whole genome shotgun (WGS) entry which is preliminary data.</text>
</comment>
<evidence type="ECO:0000259" key="3">
    <source>
        <dbReference type="Pfam" id="PF13439"/>
    </source>
</evidence>
<dbReference type="Pfam" id="PF00534">
    <property type="entry name" value="Glycos_transf_1"/>
    <property type="match status" value="1"/>
</dbReference>
<protein>
    <submittedName>
        <fullName evidence="4">Glycosyltransferase</fullName>
        <ecNumber evidence="4">2.4.-.-</ecNumber>
    </submittedName>
</protein>
<gene>
    <name evidence="4" type="ORF">ACI2JU_04075</name>
</gene>
<evidence type="ECO:0000313" key="4">
    <source>
        <dbReference type="EMBL" id="MFK3863050.1"/>
    </source>
</evidence>
<dbReference type="RefSeq" id="WP_404674788.1">
    <property type="nucleotide sequence ID" value="NZ_JBJDOT010000004.1"/>
</dbReference>
<sequence>MSNSMVVHLTSVHSRYDIRIYRKICSSIVNDYDVSLIVADGKGDEVTSVGVTICDVGVNQGRLARMVKTSRRVYEKAIELNADVYHLHDPELIPIGLKLKRNGFKVIFDAHEDLPKQLKSKPYLNPILRKLLPAFFEVYEKFALKKFDALIGATPSITEKLAKINPNSYNINNYPILGELNIGASSDWDAKLNEVCYLGGIAEIRGIKEVIASLTDAPLARLNLAGRFSEAHVESDVKTWDAWQQVNQLGFIDRKEAAEVLARSKAGIVTFHEYPNHVDAQPNKMFEYMSAGLPIITSNFPMWKEVVEGNQCGICVDPLNSKAIASAINYILENKEEAQRMGDNGLRAVNEKYNWATEEKMLFKMYKEVLS</sequence>
<keyword evidence="1 4" id="KW-0808">Transferase</keyword>
<dbReference type="PANTHER" id="PTHR46401:SF2">
    <property type="entry name" value="GLYCOSYLTRANSFERASE WBBK-RELATED"/>
    <property type="match status" value="1"/>
</dbReference>
<keyword evidence="4" id="KW-0328">Glycosyltransferase</keyword>
<dbReference type="GO" id="GO:0016757">
    <property type="term" value="F:glycosyltransferase activity"/>
    <property type="evidence" value="ECO:0007669"/>
    <property type="project" value="UniProtKB-KW"/>
</dbReference>
<evidence type="ECO:0000313" key="5">
    <source>
        <dbReference type="Proteomes" id="UP001620262"/>
    </source>
</evidence>
<evidence type="ECO:0000256" key="1">
    <source>
        <dbReference type="ARBA" id="ARBA00022679"/>
    </source>
</evidence>
<proteinExistence type="predicted"/>
<dbReference type="PANTHER" id="PTHR46401">
    <property type="entry name" value="GLYCOSYLTRANSFERASE WBBK-RELATED"/>
    <property type="match status" value="1"/>
</dbReference>
<feature type="domain" description="Glycosyl transferase family 1" evidence="2">
    <location>
        <begin position="186"/>
        <end position="345"/>
    </location>
</feature>
<accession>A0ABW8KVW5</accession>
<dbReference type="Gene3D" id="3.40.50.2000">
    <property type="entry name" value="Glycogen Phosphorylase B"/>
    <property type="match status" value="2"/>
</dbReference>
<organism evidence="4 5">
    <name type="scientific">Pseudoalteromonas rhizosphaerae</name>
    <dbReference type="NCBI Taxonomy" id="2518973"/>
    <lineage>
        <taxon>Bacteria</taxon>
        <taxon>Pseudomonadati</taxon>
        <taxon>Pseudomonadota</taxon>
        <taxon>Gammaproteobacteria</taxon>
        <taxon>Alteromonadales</taxon>
        <taxon>Pseudoalteromonadaceae</taxon>
        <taxon>Pseudoalteromonas</taxon>
    </lineage>
</organism>
<keyword evidence="5" id="KW-1185">Reference proteome</keyword>
<dbReference type="InterPro" id="IPR001296">
    <property type="entry name" value="Glyco_trans_1"/>
</dbReference>
<dbReference type="EC" id="2.4.-.-" evidence="4"/>
<evidence type="ECO:0000259" key="2">
    <source>
        <dbReference type="Pfam" id="PF00534"/>
    </source>
</evidence>
<dbReference type="EMBL" id="JBJDOT010000004">
    <property type="protein sequence ID" value="MFK3863050.1"/>
    <property type="molecule type" value="Genomic_DNA"/>
</dbReference>
<reference evidence="4 5" key="1">
    <citation type="submission" date="2024-11" db="EMBL/GenBank/DDBJ databases">
        <title>The Natural Products Discovery Center: Release of the First 8490 Sequenced Strains for Exploring Actinobacteria Biosynthetic Diversity.</title>
        <authorList>
            <person name="Kalkreuter E."/>
            <person name="Kautsar S.A."/>
            <person name="Yang D."/>
            <person name="Bader C.D."/>
            <person name="Teijaro C.N."/>
            <person name="Fluegel L."/>
            <person name="Davis C.M."/>
            <person name="Simpson J.R."/>
            <person name="Lauterbach L."/>
            <person name="Steele A.D."/>
            <person name="Gui C."/>
            <person name="Meng S."/>
            <person name="Li G."/>
            <person name="Viehrig K."/>
            <person name="Ye F."/>
            <person name="Su P."/>
            <person name="Kiefer A.F."/>
            <person name="Nichols A."/>
            <person name="Cepeda A.J."/>
            <person name="Yan W."/>
            <person name="Fan B."/>
            <person name="Jiang Y."/>
            <person name="Adhikari A."/>
            <person name="Zheng C.-J."/>
            <person name="Schuster L."/>
            <person name="Cowan T.M."/>
            <person name="Smanski M.J."/>
            <person name="Chevrette M.G."/>
            <person name="De Carvalho L.P.S."/>
            <person name="Shen B."/>
        </authorList>
    </citation>
    <scope>NUCLEOTIDE SEQUENCE [LARGE SCALE GENOMIC DNA]</scope>
    <source>
        <strain evidence="4 5">NPDC078403</strain>
    </source>
</reference>
<dbReference type="Proteomes" id="UP001620262">
    <property type="component" value="Unassembled WGS sequence"/>
</dbReference>
<name>A0ABW8KVW5_9GAMM</name>
<feature type="domain" description="Glycosyltransferase subfamily 4-like N-terminal" evidence="3">
    <location>
        <begin position="31"/>
        <end position="163"/>
    </location>
</feature>
<dbReference type="Pfam" id="PF13439">
    <property type="entry name" value="Glyco_transf_4"/>
    <property type="match status" value="1"/>
</dbReference>
<dbReference type="SUPFAM" id="SSF53756">
    <property type="entry name" value="UDP-Glycosyltransferase/glycogen phosphorylase"/>
    <property type="match status" value="1"/>
</dbReference>